<dbReference type="GO" id="GO:0009341">
    <property type="term" value="C:beta-galactosidase complex"/>
    <property type="evidence" value="ECO:0007669"/>
    <property type="project" value="InterPro"/>
</dbReference>
<dbReference type="Pfam" id="PF02929">
    <property type="entry name" value="Bgal_small_N"/>
    <property type="match status" value="1"/>
</dbReference>
<comment type="caution">
    <text evidence="10">The sequence shown here is derived from an EMBL/GenBank/DDBJ whole genome shotgun (WGS) entry which is preliminary data.</text>
</comment>
<dbReference type="Gene3D" id="3.20.20.80">
    <property type="entry name" value="Glycosidases"/>
    <property type="match status" value="1"/>
</dbReference>
<dbReference type="PRINTS" id="PR00132">
    <property type="entry name" value="GLHYDRLASE2"/>
</dbReference>
<dbReference type="GO" id="GO:0030246">
    <property type="term" value="F:carbohydrate binding"/>
    <property type="evidence" value="ECO:0007669"/>
    <property type="project" value="InterPro"/>
</dbReference>
<dbReference type="STRING" id="1156417.Y919_09470"/>
<dbReference type="InterPro" id="IPR008979">
    <property type="entry name" value="Galactose-bd-like_sf"/>
</dbReference>
<dbReference type="SUPFAM" id="SSF49785">
    <property type="entry name" value="Galactose-binding domain-like"/>
    <property type="match status" value="1"/>
</dbReference>
<dbReference type="PANTHER" id="PTHR46323">
    <property type="entry name" value="BETA-GALACTOSIDASE"/>
    <property type="match status" value="1"/>
</dbReference>
<dbReference type="NCBIfam" id="NF007666">
    <property type="entry name" value="PRK10340.1"/>
    <property type="match status" value="1"/>
</dbReference>
<evidence type="ECO:0000256" key="8">
    <source>
        <dbReference type="RuleBase" id="RU361154"/>
    </source>
</evidence>
<organism evidence="10 11">
    <name type="scientific">Caloranaerobacter azorensis H53214</name>
    <dbReference type="NCBI Taxonomy" id="1156417"/>
    <lineage>
        <taxon>Bacteria</taxon>
        <taxon>Bacillati</taxon>
        <taxon>Bacillota</taxon>
        <taxon>Tissierellia</taxon>
        <taxon>Tissierellales</taxon>
        <taxon>Thermohalobacteraceae</taxon>
        <taxon>Caloranaerobacter</taxon>
    </lineage>
</organism>
<gene>
    <name evidence="10" type="ORF">Y919_09470</name>
</gene>
<protein>
    <recommendedName>
        <fullName evidence="4 8">Beta-galactosidase</fullName>
        <ecNumber evidence="3 8">3.2.1.23</ecNumber>
    </recommendedName>
    <alternativeName>
        <fullName evidence="7 8">Lactase</fullName>
    </alternativeName>
</protein>
<dbReference type="InterPro" id="IPR006101">
    <property type="entry name" value="Glyco_hydro_2"/>
</dbReference>
<keyword evidence="5 8" id="KW-0378">Hydrolase</keyword>
<dbReference type="PROSITE" id="PS00719">
    <property type="entry name" value="GLYCOSYL_HYDROL_F2_1"/>
    <property type="match status" value="1"/>
</dbReference>
<evidence type="ECO:0000256" key="2">
    <source>
        <dbReference type="ARBA" id="ARBA00007401"/>
    </source>
</evidence>
<proteinExistence type="inferred from homology"/>
<comment type="similarity">
    <text evidence="2 8">Belongs to the glycosyl hydrolase 2 family.</text>
</comment>
<dbReference type="AlphaFoldDB" id="A0A096BG63"/>
<evidence type="ECO:0000256" key="7">
    <source>
        <dbReference type="ARBA" id="ARBA00032230"/>
    </source>
</evidence>
<dbReference type="InterPro" id="IPR050347">
    <property type="entry name" value="Bact_Beta-galactosidase"/>
</dbReference>
<comment type="catalytic activity">
    <reaction evidence="1 8">
        <text>Hydrolysis of terminal non-reducing beta-D-galactose residues in beta-D-galactosides.</text>
        <dbReference type="EC" id="3.2.1.23"/>
    </reaction>
</comment>
<dbReference type="InterPro" id="IPR036156">
    <property type="entry name" value="Beta-gal/glucu_dom_sf"/>
</dbReference>
<dbReference type="EC" id="3.2.1.23" evidence="3 8"/>
<evidence type="ECO:0000256" key="3">
    <source>
        <dbReference type="ARBA" id="ARBA00012756"/>
    </source>
</evidence>
<dbReference type="RefSeq" id="WP_035164229.1">
    <property type="nucleotide sequence ID" value="NZ_AZTB01000053.1"/>
</dbReference>
<dbReference type="EMBL" id="AZTB01000053">
    <property type="protein sequence ID" value="KGG79862.1"/>
    <property type="molecule type" value="Genomic_DNA"/>
</dbReference>
<dbReference type="FunFam" id="3.20.20.80:FF:000018">
    <property type="entry name" value="Beta-galactosidase"/>
    <property type="match status" value="1"/>
</dbReference>
<dbReference type="Gene3D" id="2.70.98.10">
    <property type="match status" value="1"/>
</dbReference>
<dbReference type="PROSITE" id="PS00608">
    <property type="entry name" value="GLYCOSYL_HYDROL_F2_2"/>
    <property type="match status" value="1"/>
</dbReference>
<dbReference type="GO" id="GO:0005990">
    <property type="term" value="P:lactose catabolic process"/>
    <property type="evidence" value="ECO:0007669"/>
    <property type="project" value="TreeGrafter"/>
</dbReference>
<dbReference type="InterPro" id="IPR006104">
    <property type="entry name" value="Glyco_hydro_2_N"/>
</dbReference>
<dbReference type="SMART" id="SM01038">
    <property type="entry name" value="Bgal_small_N"/>
    <property type="match status" value="1"/>
</dbReference>
<dbReference type="InterPro" id="IPR023232">
    <property type="entry name" value="Glyco_hydro_2_AS"/>
</dbReference>
<accession>A0A096BG63</accession>
<evidence type="ECO:0000256" key="6">
    <source>
        <dbReference type="ARBA" id="ARBA00023295"/>
    </source>
</evidence>
<dbReference type="SUPFAM" id="SSF51445">
    <property type="entry name" value="(Trans)glycosidases"/>
    <property type="match status" value="1"/>
</dbReference>
<feature type="domain" description="Beta galactosidase small chain/" evidence="9">
    <location>
        <begin position="744"/>
        <end position="1015"/>
    </location>
</feature>
<keyword evidence="6 8" id="KW-0326">Glycosidase</keyword>
<reference evidence="10 11" key="1">
    <citation type="submission" date="2013-12" db="EMBL/GenBank/DDBJ databases">
        <title>Draft genome sequence of Caloranaerobacter sp. H53214.</title>
        <authorList>
            <person name="Jiang L.J."/>
            <person name="Shao Z.Z."/>
            <person name="Long M.N."/>
        </authorList>
    </citation>
    <scope>NUCLEOTIDE SEQUENCE [LARGE SCALE GENOMIC DNA]</scope>
    <source>
        <strain evidence="10 11">H53214</strain>
    </source>
</reference>
<dbReference type="Pfam" id="PF00703">
    <property type="entry name" value="Glyco_hydro_2"/>
    <property type="match status" value="1"/>
</dbReference>
<dbReference type="InterPro" id="IPR006103">
    <property type="entry name" value="Glyco_hydro_2_cat"/>
</dbReference>
<evidence type="ECO:0000256" key="1">
    <source>
        <dbReference type="ARBA" id="ARBA00001412"/>
    </source>
</evidence>
<dbReference type="GO" id="GO:0004565">
    <property type="term" value="F:beta-galactosidase activity"/>
    <property type="evidence" value="ECO:0007669"/>
    <property type="project" value="UniProtKB-EC"/>
</dbReference>
<dbReference type="InterPro" id="IPR004199">
    <property type="entry name" value="B-gal_small/dom_5"/>
</dbReference>
<dbReference type="InterPro" id="IPR014718">
    <property type="entry name" value="GH-type_carb-bd"/>
</dbReference>
<dbReference type="InterPro" id="IPR011013">
    <property type="entry name" value="Gal_mutarotase_sf_dom"/>
</dbReference>
<dbReference type="Gene3D" id="2.60.40.10">
    <property type="entry name" value="Immunoglobulins"/>
    <property type="match status" value="2"/>
</dbReference>
<dbReference type="InterPro" id="IPR032312">
    <property type="entry name" value="LacZ_4"/>
</dbReference>
<name>A0A096BG63_9FIRM</name>
<evidence type="ECO:0000256" key="4">
    <source>
        <dbReference type="ARBA" id="ARBA00013303"/>
    </source>
</evidence>
<dbReference type="InterPro" id="IPR017853">
    <property type="entry name" value="GH"/>
</dbReference>
<dbReference type="InterPro" id="IPR013783">
    <property type="entry name" value="Ig-like_fold"/>
</dbReference>
<dbReference type="Pfam" id="PF02837">
    <property type="entry name" value="Glyco_hydro_2_N"/>
    <property type="match status" value="1"/>
</dbReference>
<evidence type="ECO:0000256" key="5">
    <source>
        <dbReference type="ARBA" id="ARBA00022801"/>
    </source>
</evidence>
<dbReference type="InterPro" id="IPR006102">
    <property type="entry name" value="Ig-like_GH2"/>
</dbReference>
<dbReference type="SUPFAM" id="SSF74650">
    <property type="entry name" value="Galactose mutarotase-like"/>
    <property type="match status" value="1"/>
</dbReference>
<dbReference type="Gene3D" id="2.60.120.260">
    <property type="entry name" value="Galactose-binding domain-like"/>
    <property type="match status" value="1"/>
</dbReference>
<dbReference type="Proteomes" id="UP000029622">
    <property type="component" value="Unassembled WGS sequence"/>
</dbReference>
<evidence type="ECO:0000313" key="11">
    <source>
        <dbReference type="Proteomes" id="UP000029622"/>
    </source>
</evidence>
<evidence type="ECO:0000259" key="9">
    <source>
        <dbReference type="SMART" id="SM01038"/>
    </source>
</evidence>
<sequence>MYKKENRNDWENNKVLHRNRLDSRSYFVYYSDIDSALTYERGSSKWFQLLNGVWKFYYASSPKDVPSDFYKNDFDFSSWDDIKVPGHWQLQGFGKPHYTDLYYPFPIAPPNVPSENPTGLYKREFYIPEEWQNLQVIIRFEGVDSAFHLWVNGEEVGYSQGSRLPSEFDITPYIKKGKNNLSVKVYQWSDGSYLEDQDMWWLSGIFRDVSLIARPLVCLKDYFIVTDLDENYENGILKIRTDWENNSSSIVEKHKVEFILLDAEQNRQMSISRTVELNLKLKEKKSLNIQIPVQNPEKWSAENPYLYSMLIVHKNENDEIIQVVSSKVGFRKIELKDGNFLINGKAVLLKGVNRHDHHPELGRAVPLEWMREDIILMKQHNINAVRTAHYPNDPRFYDLCDEYGLYVIDEADLECHGFELIGDINCLSDDPNWQDAYVDRMERMVNRDKNHPCIIMWSLGNESGFGCNHEAMAKICREIDQTRLIHYEGDIEAKVSDVYSTMYSSVERLKELGSKIELDKPHILCEYAHAMGNGPGGLTEYVDTFYKYKRLQGGFVWEWMDHGIRQFDEKGREYFAYGGDFGDFPNNSNFVIDGLVYPNHKPSPGLLEYKKVIEPVKVIDVDLMKGKVEIVNLYDFISLDHLHFSWDITGDGKVLQSGTLKMPFIKPGESEIITIPYDLDKIVPSEDYLLNIYFTLAYDTKWAEKGHVVAWEQFILPVQKKLKISRKTVCMPPLTYENNDKTVNIKGYNFEISFNKIYGLIDELKYEGFKLISRGPRLNFWRAPIDNDMYLVEDWKKNYLDRLQHRIEDVVIEVINSGLIEITSLITIAPPVLNWSIKCRCKYKFYGEGSIILEIEGFPKGKLPDILPRIGVNMKLAKEFNHVSWYGRGPGENYCDSKKASKIGLYKNVVENLYTPYVYPQENGNRTDVKWLSITEQRGIGLFISGRPSLEFSAHRFEVEDLENAKHISDLRYRDYIILNLDYKQLGLGSGSCGPKQLLQYRVVPEDFKFSLIFKPFSLDSSSPIQISKEIGNIWGDDFKF</sequence>
<dbReference type="SUPFAM" id="SSF49303">
    <property type="entry name" value="beta-Galactosidase/glucuronidase domain"/>
    <property type="match status" value="2"/>
</dbReference>
<evidence type="ECO:0000313" key="10">
    <source>
        <dbReference type="EMBL" id="KGG79862.1"/>
    </source>
</evidence>
<dbReference type="Pfam" id="PF16353">
    <property type="entry name" value="LacZ_4"/>
    <property type="match status" value="1"/>
</dbReference>
<dbReference type="Pfam" id="PF02836">
    <property type="entry name" value="Glyco_hydro_2_C"/>
    <property type="match status" value="1"/>
</dbReference>
<dbReference type="InterPro" id="IPR023230">
    <property type="entry name" value="Glyco_hydro_2_CS"/>
</dbReference>
<dbReference type="PANTHER" id="PTHR46323:SF2">
    <property type="entry name" value="BETA-GALACTOSIDASE"/>
    <property type="match status" value="1"/>
</dbReference>